<gene>
    <name evidence="1" type="ORF">CP985_08440</name>
</gene>
<name>A0AAX2AH31_9BACT</name>
<organism evidence="1 2">
    <name type="scientific">Malaciobacter mytili LMG 24559</name>
    <dbReference type="NCBI Taxonomy" id="1032238"/>
    <lineage>
        <taxon>Bacteria</taxon>
        <taxon>Pseudomonadati</taxon>
        <taxon>Campylobacterota</taxon>
        <taxon>Epsilonproteobacteria</taxon>
        <taxon>Campylobacterales</taxon>
        <taxon>Arcobacteraceae</taxon>
        <taxon>Malaciobacter</taxon>
    </lineage>
</organism>
<evidence type="ECO:0000313" key="2">
    <source>
        <dbReference type="Proteomes" id="UP000290092"/>
    </source>
</evidence>
<evidence type="ECO:0000313" key="1">
    <source>
        <dbReference type="EMBL" id="RXK15465.1"/>
    </source>
</evidence>
<reference evidence="1 2" key="1">
    <citation type="submission" date="2017-09" db="EMBL/GenBank/DDBJ databases">
        <title>Genomics of the genus Arcobacter.</title>
        <authorList>
            <person name="Perez-Cataluna A."/>
            <person name="Figueras M.J."/>
            <person name="Salas-Masso N."/>
        </authorList>
    </citation>
    <scope>NUCLEOTIDE SEQUENCE [LARGE SCALE GENOMIC DNA]</scope>
    <source>
        <strain evidence="1 2">CECT 7386</strain>
    </source>
</reference>
<keyword evidence="2" id="KW-1185">Reference proteome</keyword>
<dbReference type="AlphaFoldDB" id="A0AAX2AH31"/>
<dbReference type="RefSeq" id="WP_164968715.1">
    <property type="nucleotide sequence ID" value="NZ_NXID01000028.1"/>
</dbReference>
<proteinExistence type="predicted"/>
<sequence>YIGVKKEPTLNDLFYMKKIKVLINNFETKYAINKIEQVHNKLKIHVFDGKNTFPINQLFSKEELFNKVKEAR</sequence>
<dbReference type="EMBL" id="NXID01000028">
    <property type="protein sequence ID" value="RXK15465.1"/>
    <property type="molecule type" value="Genomic_DNA"/>
</dbReference>
<protein>
    <submittedName>
        <fullName evidence="1">Uncharacterized protein</fullName>
    </submittedName>
</protein>
<dbReference type="Proteomes" id="UP000290092">
    <property type="component" value="Unassembled WGS sequence"/>
</dbReference>
<comment type="caution">
    <text evidence="1">The sequence shown here is derived from an EMBL/GenBank/DDBJ whole genome shotgun (WGS) entry which is preliminary data.</text>
</comment>
<accession>A0AAX2AH31</accession>
<feature type="non-terminal residue" evidence="1">
    <location>
        <position position="1"/>
    </location>
</feature>